<sequence>MILTAMLTALPSAMMAQQNIQKAFDALLNEEKVEIKTQHSLEVDSETGRKIEQADVYDFTVSTATGLGRINDVRKAFEKDKDSAYHVRSGSKVGDNYTALAVGEGGQPVAIGAIDGSEFIYACFLDKDDPEKKHRYAYALEWAEKGERTQVRLAITYALSQQSRAHRISKIIVNGKEINVDDPRLLFERRLRSVLTATPPSDSITSAPVDRSIDVGNVGNPFDVVFGDWLSNFNNYKNLFLKNPEGTAANVYASRIYNLCKKADELDDAEKELVIKEIRKLTNKTKDDFVQQLFEMSIERLKK</sequence>
<protein>
    <submittedName>
        <fullName evidence="1">Uncharacterized protein</fullName>
    </submittedName>
</protein>
<organism evidence="1 2">
    <name type="scientific">Prevotella aff. ruminicola Tc2-24</name>
    <dbReference type="NCBI Taxonomy" id="81582"/>
    <lineage>
        <taxon>Bacteria</taxon>
        <taxon>Pseudomonadati</taxon>
        <taxon>Bacteroidota</taxon>
        <taxon>Bacteroidia</taxon>
        <taxon>Bacteroidales</taxon>
        <taxon>Prevotellaceae</taxon>
        <taxon>Prevotella</taxon>
    </lineage>
</organism>
<dbReference type="Proteomes" id="UP000199373">
    <property type="component" value="Unassembled WGS sequence"/>
</dbReference>
<dbReference type="AlphaFoldDB" id="A0A1I0P619"/>
<accession>A0A1I0P619</accession>
<proteinExistence type="predicted"/>
<evidence type="ECO:0000313" key="1">
    <source>
        <dbReference type="EMBL" id="SEW09505.1"/>
    </source>
</evidence>
<keyword evidence="2" id="KW-1185">Reference proteome</keyword>
<gene>
    <name evidence="1" type="ORF">SAMN04487850_1606</name>
</gene>
<name>A0A1I0P619_9BACT</name>
<reference evidence="1 2" key="1">
    <citation type="submission" date="2016-10" db="EMBL/GenBank/DDBJ databases">
        <authorList>
            <person name="de Groot N.N."/>
        </authorList>
    </citation>
    <scope>NUCLEOTIDE SEQUENCE [LARGE SCALE GENOMIC DNA]</scope>
    <source>
        <strain evidence="1 2">TC2-24</strain>
    </source>
</reference>
<dbReference type="EMBL" id="FOIQ01000003">
    <property type="protein sequence ID" value="SEW09505.1"/>
    <property type="molecule type" value="Genomic_DNA"/>
</dbReference>
<evidence type="ECO:0000313" key="2">
    <source>
        <dbReference type="Proteomes" id="UP000199373"/>
    </source>
</evidence>